<sequence>MSCQILPLQECQKMMLIAQIFNLLISAGSAAAVEHFFSGGWDTIGLRRASLKAENIKTLMFVKVHLKLRSNKKGGTGFEPDCLGRNKCYRDISDGTSGNTGTSPAGGGTSPGFNTGISLNSANTALIVAFGWLTVHQTAPSQTPLSTGTSRAS</sequence>
<dbReference type="EMBL" id="JARIHO010000028">
    <property type="protein sequence ID" value="KAJ7339195.1"/>
    <property type="molecule type" value="Genomic_DNA"/>
</dbReference>
<dbReference type="AlphaFoldDB" id="A0AAD6ZTQ3"/>
<gene>
    <name evidence="1" type="ORF">DFH08DRAFT_812585</name>
</gene>
<evidence type="ECO:0000313" key="1">
    <source>
        <dbReference type="EMBL" id="KAJ7339195.1"/>
    </source>
</evidence>
<dbReference type="Proteomes" id="UP001218218">
    <property type="component" value="Unassembled WGS sequence"/>
</dbReference>
<proteinExistence type="predicted"/>
<accession>A0AAD6ZTQ3</accession>
<evidence type="ECO:0000313" key="2">
    <source>
        <dbReference type="Proteomes" id="UP001218218"/>
    </source>
</evidence>
<keyword evidence="2" id="KW-1185">Reference proteome</keyword>
<evidence type="ECO:0008006" key="3">
    <source>
        <dbReference type="Google" id="ProtNLM"/>
    </source>
</evidence>
<comment type="caution">
    <text evidence="1">The sequence shown here is derived from an EMBL/GenBank/DDBJ whole genome shotgun (WGS) entry which is preliminary data.</text>
</comment>
<organism evidence="1 2">
    <name type="scientific">Mycena albidolilacea</name>
    <dbReference type="NCBI Taxonomy" id="1033008"/>
    <lineage>
        <taxon>Eukaryota</taxon>
        <taxon>Fungi</taxon>
        <taxon>Dikarya</taxon>
        <taxon>Basidiomycota</taxon>
        <taxon>Agaricomycotina</taxon>
        <taxon>Agaricomycetes</taxon>
        <taxon>Agaricomycetidae</taxon>
        <taxon>Agaricales</taxon>
        <taxon>Marasmiineae</taxon>
        <taxon>Mycenaceae</taxon>
        <taxon>Mycena</taxon>
    </lineage>
</organism>
<protein>
    <recommendedName>
        <fullName evidence="3">HAT C-terminal dimerisation domain-containing protein</fullName>
    </recommendedName>
</protein>
<name>A0AAD6ZTQ3_9AGAR</name>
<reference evidence="1" key="1">
    <citation type="submission" date="2023-03" db="EMBL/GenBank/DDBJ databases">
        <title>Massive genome expansion in bonnet fungi (Mycena s.s.) driven by repeated elements and novel gene families across ecological guilds.</title>
        <authorList>
            <consortium name="Lawrence Berkeley National Laboratory"/>
            <person name="Harder C.B."/>
            <person name="Miyauchi S."/>
            <person name="Viragh M."/>
            <person name="Kuo A."/>
            <person name="Thoen E."/>
            <person name="Andreopoulos B."/>
            <person name="Lu D."/>
            <person name="Skrede I."/>
            <person name="Drula E."/>
            <person name="Henrissat B."/>
            <person name="Morin E."/>
            <person name="Kohler A."/>
            <person name="Barry K."/>
            <person name="LaButti K."/>
            <person name="Morin E."/>
            <person name="Salamov A."/>
            <person name="Lipzen A."/>
            <person name="Mereny Z."/>
            <person name="Hegedus B."/>
            <person name="Baldrian P."/>
            <person name="Stursova M."/>
            <person name="Weitz H."/>
            <person name="Taylor A."/>
            <person name="Grigoriev I.V."/>
            <person name="Nagy L.G."/>
            <person name="Martin F."/>
            <person name="Kauserud H."/>
        </authorList>
    </citation>
    <scope>NUCLEOTIDE SEQUENCE</scope>
    <source>
        <strain evidence="1">CBHHK002</strain>
    </source>
</reference>